<dbReference type="PROSITE" id="PS51186">
    <property type="entry name" value="GNAT"/>
    <property type="match status" value="1"/>
</dbReference>
<dbReference type="EMBL" id="AFQF01003620">
    <property type="protein sequence ID" value="EGU74958.1"/>
    <property type="molecule type" value="Genomic_DNA"/>
</dbReference>
<dbReference type="AlphaFoldDB" id="F9G7B1"/>
<gene>
    <name evidence="4" type="ORF">FOXB_14543</name>
</gene>
<dbReference type="Pfam" id="PF13508">
    <property type="entry name" value="Acetyltransf_7"/>
    <property type="match status" value="1"/>
</dbReference>
<dbReference type="STRING" id="660025.F9G7B1"/>
<feature type="domain" description="N-acetyltransferase" evidence="3">
    <location>
        <begin position="99"/>
        <end position="254"/>
    </location>
</feature>
<feature type="region of interest" description="Disordered" evidence="2">
    <location>
        <begin position="286"/>
        <end position="308"/>
    </location>
</feature>
<dbReference type="GO" id="GO:0016747">
    <property type="term" value="F:acyltransferase activity, transferring groups other than amino-acyl groups"/>
    <property type="evidence" value="ECO:0007669"/>
    <property type="project" value="InterPro"/>
</dbReference>
<dbReference type="SUPFAM" id="SSF55729">
    <property type="entry name" value="Acyl-CoA N-acyltransferases (Nat)"/>
    <property type="match status" value="1"/>
</dbReference>
<organism evidence="4">
    <name type="scientific">Fusarium oxysporum (strain Fo5176)</name>
    <name type="common">Fusarium vascular wilt</name>
    <dbReference type="NCBI Taxonomy" id="660025"/>
    <lineage>
        <taxon>Eukaryota</taxon>
        <taxon>Fungi</taxon>
        <taxon>Dikarya</taxon>
        <taxon>Ascomycota</taxon>
        <taxon>Pezizomycotina</taxon>
        <taxon>Sordariomycetes</taxon>
        <taxon>Hypocreomycetidae</taxon>
        <taxon>Hypocreales</taxon>
        <taxon>Nectriaceae</taxon>
        <taxon>Fusarium</taxon>
        <taxon>Fusarium oxysporum species complex</taxon>
    </lineage>
</organism>
<evidence type="ECO:0000256" key="1">
    <source>
        <dbReference type="ARBA" id="ARBA00023242"/>
    </source>
</evidence>
<dbReference type="OrthoDB" id="512662at2759"/>
<keyword evidence="1" id="KW-0539">Nucleus</keyword>
<dbReference type="Gene3D" id="3.40.630.30">
    <property type="match status" value="1"/>
</dbReference>
<dbReference type="InterPro" id="IPR021858">
    <property type="entry name" value="Fun_TF"/>
</dbReference>
<protein>
    <recommendedName>
        <fullName evidence="3">N-acetyltransferase domain-containing protein</fullName>
    </recommendedName>
</protein>
<proteinExistence type="predicted"/>
<name>F9G7B1_FUSOF</name>
<evidence type="ECO:0000313" key="4">
    <source>
        <dbReference type="EMBL" id="EGU74958.1"/>
    </source>
</evidence>
<evidence type="ECO:0000259" key="3">
    <source>
        <dbReference type="PROSITE" id="PS51186"/>
    </source>
</evidence>
<dbReference type="PANTHER" id="PTHR42791">
    <property type="entry name" value="GNAT FAMILY ACETYLTRANSFERASE"/>
    <property type="match status" value="1"/>
</dbReference>
<feature type="compositionally biased region" description="Basic residues" evidence="2">
    <location>
        <begin position="294"/>
        <end position="307"/>
    </location>
</feature>
<sequence>MSKLTKSSCKVQMRPLGLDYGSIKTAAEIISLSFASDPLIRWLSRDRSGPGWETLTPTLQQWQEARLREYAVRGIAMEAVTMDDTHRSVGSCFLFPPRPVYRWLNPLWWPSYLRVLWDEWWVQPTEPFCLEKVIQLAQVNNSRSNKPSQRIGIMMESHNDFEERIKKKYPPNSLYYLEIAAVRPDTQGMGVGKTIMQWVVQKIGDYPCYIECTDRNNVAFYVKYGFEVVEEKKLVDEEDAMPPTTLFYMIRDTSALKTCVQAGMTCEGYKTRLTWGSSDTASSAGGGIVLKPIRPPRQKSKSLRNRRVSPAVETVGDPLVDLPDFSSMQSPDELDLLCLQFESLSEGLPDEEVSQRLMNTYSICLKHACLAYQASLDVDTSHLTPLYMQSALSNYLNDLENPSMLCQDVTLATGVLLCSVSINSLYIWSPLLKGLHGVLQARELLNDPQRPPVANHLLEAVGLLDIPFFTLNRITPSLEIWKSYVQPHKHSGIEQVSGIPYSLMNLLANMDSTTIEQDLLQWPGELGDEFAQIHLWEAFRLAGILHSRCLADHPQDQTSPPTAKVSTEILRVKVFASIQAIIGIGTFNFRLSLARAILYPLFIAGILAENAQEQQLTRVAFQYIMQKGQEGTEQIILDIVAKVWKNGKGGNEASKLMIATEATGELNAEIHLY</sequence>
<dbReference type="PaxDb" id="5507-FOXG_13460P0"/>
<dbReference type="InterPro" id="IPR052523">
    <property type="entry name" value="Trichothecene_AcTrans"/>
</dbReference>
<comment type="caution">
    <text evidence="4">The sequence shown here is derived from an EMBL/GenBank/DDBJ whole genome shotgun (WGS) entry which is preliminary data.</text>
</comment>
<evidence type="ECO:0000256" key="2">
    <source>
        <dbReference type="SAM" id="MobiDB-lite"/>
    </source>
</evidence>
<accession>F9G7B1</accession>
<dbReference type="InterPro" id="IPR016181">
    <property type="entry name" value="Acyl_CoA_acyltransferase"/>
</dbReference>
<reference evidence="4" key="1">
    <citation type="journal article" date="2012" name="Mol. Plant Microbe Interact.">
        <title>A highly conserved effector in Fusarium oxysporum is required for full virulence on Arabidopsis.</title>
        <authorList>
            <person name="Thatcher L.F."/>
            <person name="Gardiner D.M."/>
            <person name="Kazan K."/>
            <person name="Manners J."/>
        </authorList>
    </citation>
    <scope>NUCLEOTIDE SEQUENCE [LARGE SCALE GENOMIC DNA]</scope>
    <source>
        <strain evidence="4">Fo5176</strain>
    </source>
</reference>
<dbReference type="InterPro" id="IPR000182">
    <property type="entry name" value="GNAT_dom"/>
</dbReference>
<dbReference type="PANTHER" id="PTHR42791:SF1">
    <property type="entry name" value="N-ACETYLTRANSFERASE DOMAIN-CONTAINING PROTEIN"/>
    <property type="match status" value="1"/>
</dbReference>
<dbReference type="Pfam" id="PF11951">
    <property type="entry name" value="Fungal_trans_2"/>
    <property type="match status" value="1"/>
</dbReference>